<evidence type="ECO:0000313" key="2">
    <source>
        <dbReference type="Proteomes" id="UP000887565"/>
    </source>
</evidence>
<sequence>MLTHGKLYFTSLPPSVSSLSATFFVVVVVGVADGPSLVAIGGGVSNFICLIDVALFVDVQGKEPADISRLSSKDELHY</sequence>
<evidence type="ECO:0000313" key="3">
    <source>
        <dbReference type="WBParaSite" id="nRc.2.0.1.t36378-RA"/>
    </source>
</evidence>
<dbReference type="Proteomes" id="UP000887565">
    <property type="component" value="Unplaced"/>
</dbReference>
<proteinExistence type="predicted"/>
<protein>
    <submittedName>
        <fullName evidence="3">Uncharacterized protein</fullName>
    </submittedName>
</protein>
<dbReference type="WBParaSite" id="nRc.2.0.1.t36378-RA">
    <property type="protein sequence ID" value="nRc.2.0.1.t36378-RA"/>
    <property type="gene ID" value="nRc.2.0.1.g36378"/>
</dbReference>
<organism evidence="2 3">
    <name type="scientific">Romanomermis culicivorax</name>
    <name type="common">Nematode worm</name>
    <dbReference type="NCBI Taxonomy" id="13658"/>
    <lineage>
        <taxon>Eukaryota</taxon>
        <taxon>Metazoa</taxon>
        <taxon>Ecdysozoa</taxon>
        <taxon>Nematoda</taxon>
        <taxon>Enoplea</taxon>
        <taxon>Dorylaimia</taxon>
        <taxon>Mermithida</taxon>
        <taxon>Mermithoidea</taxon>
        <taxon>Mermithidae</taxon>
        <taxon>Romanomermis</taxon>
    </lineage>
</organism>
<keyword evidence="1" id="KW-1133">Transmembrane helix</keyword>
<accession>A0A915KC69</accession>
<feature type="transmembrane region" description="Helical" evidence="1">
    <location>
        <begin position="38"/>
        <end position="59"/>
    </location>
</feature>
<reference evidence="3" key="1">
    <citation type="submission" date="2022-11" db="UniProtKB">
        <authorList>
            <consortium name="WormBaseParasite"/>
        </authorList>
    </citation>
    <scope>IDENTIFICATION</scope>
</reference>
<keyword evidence="1" id="KW-0472">Membrane</keyword>
<dbReference type="AlphaFoldDB" id="A0A915KC69"/>
<keyword evidence="1" id="KW-0812">Transmembrane</keyword>
<evidence type="ECO:0000256" key="1">
    <source>
        <dbReference type="SAM" id="Phobius"/>
    </source>
</evidence>
<keyword evidence="2" id="KW-1185">Reference proteome</keyword>
<feature type="transmembrane region" description="Helical" evidence="1">
    <location>
        <begin position="12"/>
        <end position="32"/>
    </location>
</feature>
<name>A0A915KC69_ROMCU</name>